<gene>
    <name evidence="2" type="ORF">Q4Q40_08825</name>
</gene>
<dbReference type="InterPro" id="IPR013320">
    <property type="entry name" value="ConA-like_dom_sf"/>
</dbReference>
<dbReference type="Gene3D" id="4.10.1080.10">
    <property type="entry name" value="TSP type-3 repeat"/>
    <property type="match status" value="1"/>
</dbReference>
<dbReference type="RefSeq" id="WP_303301418.1">
    <property type="nucleotide sequence ID" value="NZ_BAABDA010000002.1"/>
</dbReference>
<accession>A0ABT8WMA5</accession>
<keyword evidence="3" id="KW-1185">Reference proteome</keyword>
<feature type="region of interest" description="Disordered" evidence="1">
    <location>
        <begin position="583"/>
        <end position="604"/>
    </location>
</feature>
<dbReference type="Gene3D" id="2.60.120.260">
    <property type="entry name" value="Galactose-binding domain-like"/>
    <property type="match status" value="1"/>
</dbReference>
<name>A0ABT8WMA5_9FLAO</name>
<evidence type="ECO:0000313" key="3">
    <source>
        <dbReference type="Proteomes" id="UP001176806"/>
    </source>
</evidence>
<dbReference type="SUPFAM" id="SSF49899">
    <property type="entry name" value="Concanavalin A-like lectins/glucanases"/>
    <property type="match status" value="1"/>
</dbReference>
<evidence type="ECO:0000313" key="2">
    <source>
        <dbReference type="EMBL" id="MDO5974284.1"/>
    </source>
</evidence>
<comment type="caution">
    <text evidence="2">The sequence shown here is derived from an EMBL/GenBank/DDBJ whole genome shotgun (WGS) entry which is preliminary data.</text>
</comment>
<dbReference type="EMBL" id="JAUOEL010000002">
    <property type="protein sequence ID" value="MDO5974284.1"/>
    <property type="molecule type" value="Genomic_DNA"/>
</dbReference>
<protein>
    <submittedName>
        <fullName evidence="2">LamG-like jellyroll fold domain-containing protein</fullName>
    </submittedName>
</protein>
<dbReference type="Gene3D" id="2.60.120.200">
    <property type="match status" value="1"/>
</dbReference>
<dbReference type="Pfam" id="PF13385">
    <property type="entry name" value="Laminin_G_3"/>
    <property type="match status" value="1"/>
</dbReference>
<sequence>MKKNHNERTFIFIFLIASFFKTSWSQTTIRSQGFDGVSNWSYTASHTNGNSSIDNSKSYNTPGSLVLKNFGNDNSAITFSTIDISSYTNVQFSIAYESVGETDNNDNLYIDYYYFDAGTWVTVSTKIADGNTAPNTVPFGTTGNTGKANPFVASIPNSATSFYAVVRGRYNNDNGGDHDRYYIDDVILTATSPDYSISKNDDLSTVTKIKGIQTFPDTDNDGVPDNIDLDDDNDGLLDSDEDSNCKTYSTASTTRTVFLNENFGVGTDRIPINGNLSGASSTYNYNNGNSSDLYDGQYTVYHNSGSDIASFSPAYWYQGEDYTSGDTNGRMAIFNANHSPGIFYEASIEGVTPNVDITYGFAVINLDRSDAPGISNREKPEVLMEILDPNNLVISSTSSGLIQPTDAANLSGDWVLIETTFKSSYTEFTVRLSNAQPGGLGNDLAIDDISIYQILCDLDGDGIADSIDLDNDNDGIPNIVELGLGAQDTDKDATVFGVDWLDANLNGVHDAYESGITKIDSDNDGVPDYSDLDSDNDGIFDALEYDGFGDIDISGNGVGNGTDISTGIDDDASDGDGLLAIIDNNDTDSDSSDHGTNGYADPLDTDGDTIPDYLDPHNDVTGIDDIDTTLYSNLDADNDGLIDGTTDVDSDGILDSFDTNTSAYGSPRDLNGAYSLFFDGRNDYIEDTNVLTSGDATIMAFVKSNGTNTLNTNRVVIGQTNYYICINTDNTISVLLNGNTIITSPTAIPDNIWVNLTATTTSGETILYINGEAIGSSTSGSITSDSSNFTIGRLANTDVDYFKGEIEEVRVFNKALTALELQRTIYQELDDTNNFDSGKIIPYSVSTSFGTSLLKYYKMNIYTDDIVDDKKTTAIDLVGAKLYNFKDIHLQTAPLPYETVTDGDWSQSATWLHGDVWDITNNGTNIDWSIVHVKNNITTSNSHELAGLLVDANSKLEINNDTYLQNSWYLKLDGFIDLVGECQLIQTATSTLVTGSNGKLERDQQGTENLYTYNCWSSPVHANNPDTAIDGNETYTVASVLFDGTNLLNPLAINFVGGYNGSNLSTPISIANYWILKFDNRISNYYQWQRILSTGTLKVGEGYTMKGPGFGSISNDQNYVFTGKPNNGTIILPINAGNEYLVGNPYPSAIDAVEFLNDNPHLDGTLYFWEHYGGYSHLLAEYQGGYGIYNYSGGVPALSGIIATPDPDVSQSGTATKIPKRYIPVAQGFFVTALSTGDIKFENDQRIFVRETGGTNSTFIKSTKQSKQSAFSLEDSRPKFRLNYKSPKGYTRQLLTTIDDKASIGYDWGFDGLLIENNTEDMYWNIEDKNYTIQGINTPTENTALPLSVKTQNGGIIEINIEALENVGDDFNLYLRDNNNDAYHDLRTSSYMTTLDAGVISDRFEIVFTKHTLSVTNSNIDNLFKIYYNAVTSSIVINNSKNLQIQKLTATNMLGQKAFETNLNTSEKDITLPVNLTTGAYLLTIESTENFTKKIIITK</sequence>
<reference evidence="2" key="1">
    <citation type="submission" date="2023-07" db="EMBL/GenBank/DDBJ databases">
        <title>Two novel species in the genus Flavivirga.</title>
        <authorList>
            <person name="Kwon K."/>
        </authorList>
    </citation>
    <scope>NUCLEOTIDE SEQUENCE</scope>
    <source>
        <strain evidence="2">KACC 14158</strain>
    </source>
</reference>
<dbReference type="Proteomes" id="UP001176806">
    <property type="component" value="Unassembled WGS sequence"/>
</dbReference>
<dbReference type="InterPro" id="IPR028974">
    <property type="entry name" value="TSP_type-3_rpt"/>
</dbReference>
<evidence type="ECO:0000256" key="1">
    <source>
        <dbReference type="SAM" id="MobiDB-lite"/>
    </source>
</evidence>
<proteinExistence type="predicted"/>
<organism evidence="2 3">
    <name type="scientific">Flavivirga jejuensis</name>
    <dbReference type="NCBI Taxonomy" id="870487"/>
    <lineage>
        <taxon>Bacteria</taxon>
        <taxon>Pseudomonadati</taxon>
        <taxon>Bacteroidota</taxon>
        <taxon>Flavobacteriia</taxon>
        <taxon>Flavobacteriales</taxon>
        <taxon>Flavobacteriaceae</taxon>
        <taxon>Flavivirga</taxon>
    </lineage>
</organism>